<reference evidence="2 3" key="1">
    <citation type="submission" date="2016-02" db="EMBL/GenBank/DDBJ databases">
        <title>Genome sequence of Moorella mulderi DSM 14980.</title>
        <authorList>
            <person name="Poehlein A."/>
            <person name="Daniel R."/>
        </authorList>
    </citation>
    <scope>NUCLEOTIDE SEQUENCE [LARGE SCALE GENOMIC DNA]</scope>
    <source>
        <strain evidence="2 3">DSM 14980</strain>
    </source>
</reference>
<dbReference type="PATRIC" id="fig|1122241.3.peg.3253"/>
<dbReference type="AlphaFoldDB" id="A0A151ASD2"/>
<evidence type="ECO:0000256" key="1">
    <source>
        <dbReference type="SAM" id="MobiDB-lite"/>
    </source>
</evidence>
<evidence type="ECO:0000313" key="2">
    <source>
        <dbReference type="EMBL" id="KYH30536.1"/>
    </source>
</evidence>
<organism evidence="2 3">
    <name type="scientific">Moorella mulderi DSM 14980</name>
    <dbReference type="NCBI Taxonomy" id="1122241"/>
    <lineage>
        <taxon>Bacteria</taxon>
        <taxon>Bacillati</taxon>
        <taxon>Bacillota</taxon>
        <taxon>Clostridia</taxon>
        <taxon>Neomoorellales</taxon>
        <taxon>Neomoorellaceae</taxon>
        <taxon>Neomoorella</taxon>
    </lineage>
</organism>
<evidence type="ECO:0008006" key="4">
    <source>
        <dbReference type="Google" id="ProtNLM"/>
    </source>
</evidence>
<name>A0A151ASD2_9FIRM</name>
<dbReference type="EMBL" id="LTBC01000032">
    <property type="protein sequence ID" value="KYH30536.1"/>
    <property type="molecule type" value="Genomic_DNA"/>
</dbReference>
<proteinExistence type="predicted"/>
<evidence type="ECO:0000313" key="3">
    <source>
        <dbReference type="Proteomes" id="UP000075670"/>
    </source>
</evidence>
<dbReference type="Proteomes" id="UP000075670">
    <property type="component" value="Unassembled WGS sequence"/>
</dbReference>
<sequence>MRKGILALIVVAAFIAGAAAGFGGGYYKYVAAPRKQAVEMAKKQQEEMNKMVRHGTITAVEPDKLTLKVEKGGGDIGQTITLATNEFTSIQVGMNFVDKPGQKADLTKWFKAGDTIDALVKDGQALALHREPRPGDEGQQGQVSALLGGQPSSNNGQAAQTQGPKK</sequence>
<comment type="caution">
    <text evidence="2">The sequence shown here is derived from an EMBL/GenBank/DDBJ whole genome shotgun (WGS) entry which is preliminary data.</text>
</comment>
<feature type="region of interest" description="Disordered" evidence="1">
    <location>
        <begin position="129"/>
        <end position="166"/>
    </location>
</feature>
<gene>
    <name evidence="2" type="ORF">MOMUL_30440</name>
</gene>
<protein>
    <recommendedName>
        <fullName evidence="4">DUF5666 domain-containing protein</fullName>
    </recommendedName>
</protein>
<accession>A0A151ASD2</accession>
<dbReference type="OrthoDB" id="1726069at2"/>
<dbReference type="RefSeq" id="WP_062286189.1">
    <property type="nucleotide sequence ID" value="NZ_LTBC01000032.1"/>
</dbReference>
<feature type="compositionally biased region" description="Polar residues" evidence="1">
    <location>
        <begin position="150"/>
        <end position="166"/>
    </location>
</feature>
<keyword evidence="3" id="KW-1185">Reference proteome</keyword>